<dbReference type="AlphaFoldDB" id="A0A495VID0"/>
<gene>
    <name evidence="2" type="ORF">BDD21_5219</name>
</gene>
<evidence type="ECO:0000313" key="2">
    <source>
        <dbReference type="EMBL" id="RKT47618.1"/>
    </source>
</evidence>
<organism evidence="2 3">
    <name type="scientific">Thiocapsa rosea</name>
    <dbReference type="NCBI Taxonomy" id="69360"/>
    <lineage>
        <taxon>Bacteria</taxon>
        <taxon>Pseudomonadati</taxon>
        <taxon>Pseudomonadota</taxon>
        <taxon>Gammaproteobacteria</taxon>
        <taxon>Chromatiales</taxon>
        <taxon>Chromatiaceae</taxon>
        <taxon>Thiocapsa</taxon>
    </lineage>
</organism>
<evidence type="ECO:0000313" key="3">
    <source>
        <dbReference type="Proteomes" id="UP000274556"/>
    </source>
</evidence>
<sequence>MNNLLSGDCGATTGDAPTYSNALSLYQGSFSTSQISLWSAILTGADISAVNGYMQVGNPSTAAFSPPTQVVNTTGAASGIIAIIPVFALDTGIISVASYTIGADPQQSGKIPAPAQAPYLNQVKTNWYSNPDILYQGPQYATQATSQPGYYDYNPTSGVLTVTGVFITTTTPAYTKWQALAFENGNQTIDLTDCTAGSYVQLAVSVVDPADSNSPVTGALSCNAIFPVAETTPITNINSTPTITVIDTADTMSSSGPFSSPAASQILPVTSEGILTVTGYQGNGHDYSFTNGEALADPTNTTGISLDLTTCSEGSDVNLFLYPTISDSPAEAIGYLACAETPTAPLPYSLCTNDVQATGGVVVALTGAPDSDGSGATFDVGCVCIPHYLGGIATGPRPVPPPQGTATFWQTSSGTDANGNPNGLMVGATATNPYGLCN</sequence>
<keyword evidence="3" id="KW-1185">Reference proteome</keyword>
<feature type="compositionally biased region" description="Polar residues" evidence="1">
    <location>
        <begin position="404"/>
        <end position="421"/>
    </location>
</feature>
<proteinExistence type="predicted"/>
<accession>A0A495VID0</accession>
<reference evidence="2 3" key="1">
    <citation type="submission" date="2018-10" db="EMBL/GenBank/DDBJ databases">
        <title>Genomic Encyclopedia of Archaeal and Bacterial Type Strains, Phase II (KMG-II): from individual species to whole genera.</title>
        <authorList>
            <person name="Goeker M."/>
        </authorList>
    </citation>
    <scope>NUCLEOTIDE SEQUENCE [LARGE SCALE GENOMIC DNA]</scope>
    <source>
        <strain evidence="2 3">DSM 235</strain>
    </source>
</reference>
<name>A0A495VID0_9GAMM</name>
<comment type="caution">
    <text evidence="2">The sequence shown here is derived from an EMBL/GenBank/DDBJ whole genome shotgun (WGS) entry which is preliminary data.</text>
</comment>
<dbReference type="Proteomes" id="UP000274556">
    <property type="component" value="Unassembled WGS sequence"/>
</dbReference>
<evidence type="ECO:0000256" key="1">
    <source>
        <dbReference type="SAM" id="MobiDB-lite"/>
    </source>
</evidence>
<dbReference type="RefSeq" id="WP_120799557.1">
    <property type="nucleotide sequence ID" value="NZ_RBXL01000001.1"/>
</dbReference>
<protein>
    <submittedName>
        <fullName evidence="2">Uncharacterized protein</fullName>
    </submittedName>
</protein>
<feature type="region of interest" description="Disordered" evidence="1">
    <location>
        <begin position="399"/>
        <end position="421"/>
    </location>
</feature>
<dbReference type="EMBL" id="RBXL01000001">
    <property type="protein sequence ID" value="RKT47618.1"/>
    <property type="molecule type" value="Genomic_DNA"/>
</dbReference>